<dbReference type="Gene3D" id="3.10.450.50">
    <property type="match status" value="1"/>
</dbReference>
<proteinExistence type="predicted"/>
<dbReference type="Proteomes" id="UP000006872">
    <property type="component" value="Chromosome"/>
</dbReference>
<sequence>MRYLSRWFLIVLATINITAFAQKPVVSLKETIEQIYKPYGLNTDPVSIYDTGENRIVSKRLAAVLQTDSELTAPGDGGALDNDPLCGCEDYDKLVVDNIQLLDENAQTATAIVRVRPSANNPQTNTISLSFVNENGRWLIDDIMNDDQSVYQLVVKSNHEQQEMLDGLQRPLPGDFIRNLFTSDDANALSWTLLLAPTSRKIVDSFSDMTADISPKDQEKNALPDIWNSNPLCGCDDPTTATLKDVQTKAESGGRTRVHARFTLANGTEKTQDIDLVNLGGRWLIDDYIDPQKGSLIQQLARIVITESHSQAH</sequence>
<reference evidence="3" key="1">
    <citation type="submission" date="2010-10" db="EMBL/GenBank/DDBJ databases">
        <title>Complete sequence of Enterobacter cloacae SCF1.</title>
        <authorList>
            <consortium name="US DOE Joint Genome Institute"/>
            <person name="Lucas S."/>
            <person name="Copeland A."/>
            <person name="Lapidus A."/>
            <person name="Cheng J.-F."/>
            <person name="Bruce D."/>
            <person name="Goodwin L."/>
            <person name="Pitluck S."/>
            <person name="Davenport K."/>
            <person name="Detter J.C."/>
            <person name="Han C."/>
            <person name="Tapia R."/>
            <person name="Land M."/>
            <person name="Hauser L."/>
            <person name="Chang Y.-J."/>
            <person name="Jeffries C."/>
            <person name="Kyrpides N."/>
            <person name="Ivanova N."/>
            <person name="Mikhailova N."/>
            <person name="DeAngelis K."/>
            <person name="Arkin A.P."/>
            <person name="Chivian D."/>
            <person name="Edwards B."/>
            <person name="Woo H."/>
            <person name="Hazen T.C."/>
            <person name="Woyke T."/>
        </authorList>
    </citation>
    <scope>NUCLEOTIDE SEQUENCE [LARGE SCALE GENOMIC DNA]</scope>
    <source>
        <strain evidence="3">SCF1</strain>
    </source>
</reference>
<dbReference type="HOGENOM" id="CLU_079314_0_0_6"/>
<evidence type="ECO:0000313" key="3">
    <source>
        <dbReference type="Proteomes" id="UP000006872"/>
    </source>
</evidence>
<dbReference type="AlphaFoldDB" id="E3G3D5"/>
<keyword evidence="3" id="KW-1185">Reference proteome</keyword>
<dbReference type="InterPro" id="IPR024289">
    <property type="entry name" value="DUF3828"/>
</dbReference>
<dbReference type="eggNOG" id="ENOG5032RGV">
    <property type="taxonomic scope" value="Bacteria"/>
</dbReference>
<evidence type="ECO:0000313" key="2">
    <source>
        <dbReference type="EMBL" id="ADO47012.1"/>
    </source>
</evidence>
<organism evidence="2 3">
    <name type="scientific">Enterobacter lignolyticus (strain SCF1)</name>
    <dbReference type="NCBI Taxonomy" id="701347"/>
    <lineage>
        <taxon>Bacteria</taxon>
        <taxon>Pseudomonadati</taxon>
        <taxon>Pseudomonadota</taxon>
        <taxon>Gammaproteobacteria</taxon>
        <taxon>Enterobacterales</taxon>
        <taxon>Enterobacteriaceae</taxon>
        <taxon>Pluralibacter</taxon>
    </lineage>
</organism>
<accession>E3G3D5</accession>
<feature type="domain" description="DUF3828" evidence="1">
    <location>
        <begin position="31"/>
        <end position="147"/>
    </location>
</feature>
<name>E3G3D5_ENTLS</name>
<protein>
    <recommendedName>
        <fullName evidence="1">DUF3828 domain-containing protein</fullName>
    </recommendedName>
</protein>
<reference evidence="2 3" key="2">
    <citation type="journal article" date="2011" name="Stand. Genomic Sci.">
        <title>Complete genome sequence of 'Enterobacter lignolyticus' SCF1.</title>
        <authorList>
            <person name="Deangelis K.M."/>
            <person name="D'Haeseleer P."/>
            <person name="Chivian D."/>
            <person name="Fortney J.L."/>
            <person name="Khudyakov J."/>
            <person name="Simmons B."/>
            <person name="Woo H."/>
            <person name="Arkin A.P."/>
            <person name="Davenport K.W."/>
            <person name="Goodwin L."/>
            <person name="Chen A."/>
            <person name="Ivanova N."/>
            <person name="Kyrpides N.C."/>
            <person name="Mavromatis K."/>
            <person name="Woyke T."/>
            <person name="Hazen T.C."/>
        </authorList>
    </citation>
    <scope>NUCLEOTIDE SEQUENCE [LARGE SCALE GENOMIC DNA]</scope>
    <source>
        <strain evidence="2 3">SCF1</strain>
    </source>
</reference>
<gene>
    <name evidence="2" type="ordered locus">Entcl_0737</name>
</gene>
<dbReference type="KEGG" id="esc:Entcl_0737"/>
<dbReference type="RefSeq" id="WP_013364764.1">
    <property type="nucleotide sequence ID" value="NC_014618.1"/>
</dbReference>
<evidence type="ECO:0000259" key="1">
    <source>
        <dbReference type="Pfam" id="PF12883"/>
    </source>
</evidence>
<dbReference type="Pfam" id="PF12883">
    <property type="entry name" value="DUF3828"/>
    <property type="match status" value="2"/>
</dbReference>
<dbReference type="EMBL" id="CP002272">
    <property type="protein sequence ID" value="ADO47012.1"/>
    <property type="molecule type" value="Genomic_DNA"/>
</dbReference>
<feature type="domain" description="DUF3828" evidence="1">
    <location>
        <begin position="216"/>
        <end position="287"/>
    </location>
</feature>